<feature type="region of interest" description="Disordered" evidence="1">
    <location>
        <begin position="56"/>
        <end position="76"/>
    </location>
</feature>
<evidence type="ECO:0008006" key="5">
    <source>
        <dbReference type="Google" id="ProtNLM"/>
    </source>
</evidence>
<dbReference type="Proteomes" id="UP001315278">
    <property type="component" value="Unassembled WGS sequence"/>
</dbReference>
<keyword evidence="4" id="KW-1185">Reference proteome</keyword>
<proteinExistence type="predicted"/>
<evidence type="ECO:0000313" key="3">
    <source>
        <dbReference type="EMBL" id="MBR0801230.1"/>
    </source>
</evidence>
<feature type="signal peptide" evidence="2">
    <location>
        <begin position="1"/>
        <end position="23"/>
    </location>
</feature>
<keyword evidence="2" id="KW-0732">Signal</keyword>
<evidence type="ECO:0000313" key="4">
    <source>
        <dbReference type="Proteomes" id="UP001315278"/>
    </source>
</evidence>
<dbReference type="EMBL" id="JAFCJH010000074">
    <property type="protein sequence ID" value="MBR0801230.1"/>
    <property type="molecule type" value="Genomic_DNA"/>
</dbReference>
<accession>A0ABS5FWM3</accession>
<reference evidence="4" key="1">
    <citation type="journal article" date="2021" name="ISME J.">
        <title>Evolutionary origin and ecological implication of a unique nif island in free-living Bradyrhizobium lineages.</title>
        <authorList>
            <person name="Tao J."/>
        </authorList>
    </citation>
    <scope>NUCLEOTIDE SEQUENCE [LARGE SCALE GENOMIC DNA]</scope>
    <source>
        <strain evidence="4">SZCCT0434</strain>
    </source>
</reference>
<evidence type="ECO:0000256" key="1">
    <source>
        <dbReference type="SAM" id="MobiDB-lite"/>
    </source>
</evidence>
<protein>
    <recommendedName>
        <fullName evidence="5">Glycine zipper 2TM domain protein</fullName>
    </recommendedName>
</protein>
<evidence type="ECO:0000256" key="2">
    <source>
        <dbReference type="SAM" id="SignalP"/>
    </source>
</evidence>
<organism evidence="3 4">
    <name type="scientific">Bradyrhizobium jicamae</name>
    <dbReference type="NCBI Taxonomy" id="280332"/>
    <lineage>
        <taxon>Bacteria</taxon>
        <taxon>Pseudomonadati</taxon>
        <taxon>Pseudomonadota</taxon>
        <taxon>Alphaproteobacteria</taxon>
        <taxon>Hyphomicrobiales</taxon>
        <taxon>Nitrobacteraceae</taxon>
        <taxon>Bradyrhizobium</taxon>
    </lineage>
</organism>
<name>A0ABS5FWM3_9BRAD</name>
<dbReference type="RefSeq" id="WP_212495341.1">
    <property type="nucleotide sequence ID" value="NZ_JAFCJH010000074.1"/>
</dbReference>
<gene>
    <name evidence="3" type="ORF">JQ615_38345</name>
</gene>
<feature type="chain" id="PRO_5045678315" description="Glycine zipper 2TM domain protein" evidence="2">
    <location>
        <begin position="24"/>
        <end position="76"/>
    </location>
</feature>
<comment type="caution">
    <text evidence="3">The sequence shown here is derived from an EMBL/GenBank/DDBJ whole genome shotgun (WGS) entry which is preliminary data.</text>
</comment>
<feature type="compositionally biased region" description="Polar residues" evidence="1">
    <location>
        <begin position="64"/>
        <end position="76"/>
    </location>
</feature>
<sequence>MKSILIAGCAAALSLAIVGSADAKGCIKGAVVGGVAGHMAGHGKLGAAAGCAIGHHEANKPDPKNSNAQAPDNKNK</sequence>